<evidence type="ECO:0000313" key="2">
    <source>
        <dbReference type="EMBL" id="SHO67145.1"/>
    </source>
</evidence>
<accession>A0A1M7ZQI1</accession>
<dbReference type="EMBL" id="FRXO01000011">
    <property type="protein sequence ID" value="SHO67145.1"/>
    <property type="molecule type" value="Genomic_DNA"/>
</dbReference>
<dbReference type="Pfam" id="PF13560">
    <property type="entry name" value="HTH_31"/>
    <property type="match status" value="1"/>
</dbReference>
<sequence>MTPEQFKDWRTRLGLSQTAAAEALGLSRQSIENYERGRRREDERPVVIPKAVALACAAVWHRLEPWGT</sequence>
<dbReference type="AlphaFoldDB" id="A0A1M7ZQI1"/>
<reference evidence="2 3" key="1">
    <citation type="submission" date="2016-12" db="EMBL/GenBank/DDBJ databases">
        <authorList>
            <person name="Song W.-J."/>
            <person name="Kurnit D.M."/>
        </authorList>
    </citation>
    <scope>NUCLEOTIDE SEQUENCE [LARGE SCALE GENOMIC DNA]</scope>
    <source>
        <strain evidence="2 3">DSM 19599</strain>
    </source>
</reference>
<dbReference type="PROSITE" id="PS50943">
    <property type="entry name" value="HTH_CROC1"/>
    <property type="match status" value="1"/>
</dbReference>
<dbReference type="InterPro" id="IPR001387">
    <property type="entry name" value="Cro/C1-type_HTH"/>
</dbReference>
<dbReference type="STRING" id="1123029.SAMN02745172_03818"/>
<organism evidence="2 3">
    <name type="scientific">Pseudoxanthobacter soli DSM 19599</name>
    <dbReference type="NCBI Taxonomy" id="1123029"/>
    <lineage>
        <taxon>Bacteria</taxon>
        <taxon>Pseudomonadati</taxon>
        <taxon>Pseudomonadota</taxon>
        <taxon>Alphaproteobacteria</taxon>
        <taxon>Hyphomicrobiales</taxon>
        <taxon>Segnochrobactraceae</taxon>
        <taxon>Pseudoxanthobacter</taxon>
    </lineage>
</organism>
<evidence type="ECO:0000259" key="1">
    <source>
        <dbReference type="PROSITE" id="PS50943"/>
    </source>
</evidence>
<gene>
    <name evidence="2" type="ORF">SAMN02745172_03818</name>
</gene>
<dbReference type="Proteomes" id="UP000186406">
    <property type="component" value="Unassembled WGS sequence"/>
</dbReference>
<dbReference type="OrthoDB" id="8234829at2"/>
<dbReference type="InterPro" id="IPR010982">
    <property type="entry name" value="Lambda_DNA-bd_dom_sf"/>
</dbReference>
<dbReference type="RefSeq" id="WP_073631690.1">
    <property type="nucleotide sequence ID" value="NZ_FRXO01000011.1"/>
</dbReference>
<dbReference type="Gene3D" id="1.10.260.40">
    <property type="entry name" value="lambda repressor-like DNA-binding domains"/>
    <property type="match status" value="1"/>
</dbReference>
<protein>
    <submittedName>
        <fullName evidence="2">Helix-turn-helix domain-containing protein</fullName>
    </submittedName>
</protein>
<dbReference type="SMART" id="SM00530">
    <property type="entry name" value="HTH_XRE"/>
    <property type="match status" value="1"/>
</dbReference>
<proteinExistence type="predicted"/>
<dbReference type="CDD" id="cd00093">
    <property type="entry name" value="HTH_XRE"/>
    <property type="match status" value="1"/>
</dbReference>
<feature type="domain" description="HTH cro/C1-type" evidence="1">
    <location>
        <begin position="6"/>
        <end position="40"/>
    </location>
</feature>
<dbReference type="SUPFAM" id="SSF47413">
    <property type="entry name" value="lambda repressor-like DNA-binding domains"/>
    <property type="match status" value="1"/>
</dbReference>
<dbReference type="GO" id="GO:0003677">
    <property type="term" value="F:DNA binding"/>
    <property type="evidence" value="ECO:0007669"/>
    <property type="project" value="InterPro"/>
</dbReference>
<keyword evidence="3" id="KW-1185">Reference proteome</keyword>
<evidence type="ECO:0000313" key="3">
    <source>
        <dbReference type="Proteomes" id="UP000186406"/>
    </source>
</evidence>
<name>A0A1M7ZQI1_9HYPH</name>